<name>A0A5K7X4J5_9BACL</name>
<evidence type="ECO:0000313" key="4">
    <source>
        <dbReference type="Proteomes" id="UP000326951"/>
    </source>
</evidence>
<organism evidence="3 4">
    <name type="scientific">Sporolactobacillus terrae</name>
    <dbReference type="NCBI Taxonomy" id="269673"/>
    <lineage>
        <taxon>Bacteria</taxon>
        <taxon>Bacillati</taxon>
        <taxon>Bacillota</taxon>
        <taxon>Bacilli</taxon>
        <taxon>Bacillales</taxon>
        <taxon>Sporolactobacillaceae</taxon>
        <taxon>Sporolactobacillus</taxon>
    </lineage>
</organism>
<evidence type="ECO:0000313" key="3">
    <source>
        <dbReference type="EMBL" id="BBN99620.1"/>
    </source>
</evidence>
<sequence length="66" mass="7194">MKIAVELMLGFTALLAITKVLGKVSLRKISTFEFISIIVFGEFINALYEPAIGIGSILFAVMLWGS</sequence>
<dbReference type="InterPro" id="IPR048454">
    <property type="entry name" value="YetF_N"/>
</dbReference>
<evidence type="ECO:0000259" key="2">
    <source>
        <dbReference type="Pfam" id="PF20730"/>
    </source>
</evidence>
<gene>
    <name evidence="3" type="ORF">St703_23250</name>
</gene>
<keyword evidence="1" id="KW-0812">Transmembrane</keyword>
<proteinExistence type="predicted"/>
<dbReference type="RefSeq" id="WP_232057170.1">
    <property type="nucleotide sequence ID" value="NZ_AP021853.1"/>
</dbReference>
<feature type="domain" description="YetF-like N-terminal transmembrane" evidence="2">
    <location>
        <begin position="2"/>
        <end position="65"/>
    </location>
</feature>
<keyword evidence="1" id="KW-1133">Transmembrane helix</keyword>
<dbReference type="Pfam" id="PF20730">
    <property type="entry name" value="YetF_N"/>
    <property type="match status" value="1"/>
</dbReference>
<dbReference type="Proteomes" id="UP000326951">
    <property type="component" value="Chromosome"/>
</dbReference>
<accession>A0A5K7X4J5</accession>
<dbReference type="AlphaFoldDB" id="A0A5K7X4J5"/>
<protein>
    <recommendedName>
        <fullName evidence="2">YetF-like N-terminal transmembrane domain-containing protein</fullName>
    </recommendedName>
</protein>
<evidence type="ECO:0000256" key="1">
    <source>
        <dbReference type="SAM" id="Phobius"/>
    </source>
</evidence>
<feature type="transmembrane region" description="Helical" evidence="1">
    <location>
        <begin position="46"/>
        <end position="65"/>
    </location>
</feature>
<reference evidence="3 4" key="1">
    <citation type="submission" date="2019-09" db="EMBL/GenBank/DDBJ databases">
        <title>Complete genome sequence of Sporolactobacillus terrae 70-3.</title>
        <authorList>
            <person name="Tanaka N."/>
            <person name="Shiwa Y."/>
            <person name="Fujita N."/>
            <person name="Tanasupawat S."/>
        </authorList>
    </citation>
    <scope>NUCLEOTIDE SEQUENCE [LARGE SCALE GENOMIC DNA]</scope>
    <source>
        <strain evidence="3 4">70-3</strain>
    </source>
</reference>
<dbReference type="EMBL" id="AP021853">
    <property type="protein sequence ID" value="BBN99620.1"/>
    <property type="molecule type" value="Genomic_DNA"/>
</dbReference>
<keyword evidence="1" id="KW-0472">Membrane</keyword>